<accession>A0A7W9YHI8</accession>
<keyword evidence="2" id="KW-1185">Reference proteome</keyword>
<reference evidence="1 2" key="1">
    <citation type="submission" date="2020-08" db="EMBL/GenBank/DDBJ databases">
        <title>Sequencing the genomes of 1000 actinobacteria strains.</title>
        <authorList>
            <person name="Klenk H.-P."/>
        </authorList>
    </citation>
    <scope>NUCLEOTIDE SEQUENCE [LARGE SCALE GENOMIC DNA]</scope>
    <source>
        <strain evidence="1 2">DSM 46659</strain>
    </source>
</reference>
<evidence type="ECO:0000313" key="2">
    <source>
        <dbReference type="Proteomes" id="UP000546642"/>
    </source>
</evidence>
<organism evidence="1 2">
    <name type="scientific">Nocardiopsis mwathae</name>
    <dbReference type="NCBI Taxonomy" id="1472723"/>
    <lineage>
        <taxon>Bacteria</taxon>
        <taxon>Bacillati</taxon>
        <taxon>Actinomycetota</taxon>
        <taxon>Actinomycetes</taxon>
        <taxon>Streptosporangiales</taxon>
        <taxon>Nocardiopsidaceae</taxon>
        <taxon>Nocardiopsis</taxon>
    </lineage>
</organism>
<dbReference type="EMBL" id="JACHDS010000001">
    <property type="protein sequence ID" value="MBB6172228.1"/>
    <property type="molecule type" value="Genomic_DNA"/>
</dbReference>
<proteinExistence type="predicted"/>
<evidence type="ECO:0000313" key="1">
    <source>
        <dbReference type="EMBL" id="MBB6172228.1"/>
    </source>
</evidence>
<gene>
    <name evidence="1" type="ORF">HNR23_002288</name>
</gene>
<protein>
    <submittedName>
        <fullName evidence="1">Uncharacterized protein</fullName>
    </submittedName>
</protein>
<dbReference type="Proteomes" id="UP000546642">
    <property type="component" value="Unassembled WGS sequence"/>
</dbReference>
<dbReference type="RefSeq" id="WP_184075558.1">
    <property type="nucleotide sequence ID" value="NZ_JACHDS010000001.1"/>
</dbReference>
<sequence>MAWPGPTDHLYDQIESALRDVLDGTQEQWRTADRDDLIKALMIRMRAGLEAPFANRDVQGALDTVRHHAEVGMPIRIDDRGPYYHLITTDTPAPPKTTEEGRIIGEPAISDAARVVAEAARTGTPVAADGKWWRLVPQNPTA</sequence>
<comment type="caution">
    <text evidence="1">The sequence shown here is derived from an EMBL/GenBank/DDBJ whole genome shotgun (WGS) entry which is preliminary data.</text>
</comment>
<name>A0A7W9YHI8_9ACTN</name>
<dbReference type="AlphaFoldDB" id="A0A7W9YHI8"/>